<proteinExistence type="predicted"/>
<organism evidence="1 2">
    <name type="scientific">Arthrobacter subterraneus</name>
    <dbReference type="NCBI Taxonomy" id="335973"/>
    <lineage>
        <taxon>Bacteria</taxon>
        <taxon>Bacillati</taxon>
        <taxon>Actinomycetota</taxon>
        <taxon>Actinomycetes</taxon>
        <taxon>Micrococcales</taxon>
        <taxon>Micrococcaceae</taxon>
        <taxon>Arthrobacter</taxon>
    </lineage>
</organism>
<keyword evidence="2" id="KW-1185">Reference proteome</keyword>
<evidence type="ECO:0008006" key="3">
    <source>
        <dbReference type="Google" id="ProtNLM"/>
    </source>
</evidence>
<sequence length="124" mass="13088">MTAAPSAPERLAGHNRISTQALTSTACAVAADVLRVPVRDIRASWFDDAGLLALSLALPIAIPSLHRVAADPAAVEVFGGSVQERAHRAKAEILERVMRLSGSRLSRVDIRVTGARVSDGGRAR</sequence>
<protein>
    <recommendedName>
        <fullName evidence="3">Asp23/Gls24 family envelope stress response protein</fullName>
    </recommendedName>
</protein>
<dbReference type="AlphaFoldDB" id="A0A1G8M5N7"/>
<dbReference type="STRING" id="335973.SAMN04488693_11650"/>
<evidence type="ECO:0000313" key="1">
    <source>
        <dbReference type="EMBL" id="SDI63262.1"/>
    </source>
</evidence>
<evidence type="ECO:0000313" key="2">
    <source>
        <dbReference type="Proteomes" id="UP000199258"/>
    </source>
</evidence>
<accession>A0A1G8M5N7</accession>
<dbReference type="EMBL" id="FNDT01000016">
    <property type="protein sequence ID" value="SDI63262.1"/>
    <property type="molecule type" value="Genomic_DNA"/>
</dbReference>
<name>A0A1G8M5N7_9MICC</name>
<gene>
    <name evidence="1" type="ORF">SAMN04488693_11650</name>
</gene>
<reference evidence="1 2" key="1">
    <citation type="submission" date="2016-10" db="EMBL/GenBank/DDBJ databases">
        <authorList>
            <person name="de Groot N.N."/>
        </authorList>
    </citation>
    <scope>NUCLEOTIDE SEQUENCE [LARGE SCALE GENOMIC DNA]</scope>
    <source>
        <strain evidence="1 2">NP_1H</strain>
    </source>
</reference>
<dbReference type="Proteomes" id="UP000199258">
    <property type="component" value="Unassembled WGS sequence"/>
</dbReference>